<organism evidence="2 3">
    <name type="scientific">Dictyocaulus viviparus</name>
    <name type="common">Bovine lungworm</name>
    <dbReference type="NCBI Taxonomy" id="29172"/>
    <lineage>
        <taxon>Eukaryota</taxon>
        <taxon>Metazoa</taxon>
        <taxon>Ecdysozoa</taxon>
        <taxon>Nematoda</taxon>
        <taxon>Chromadorea</taxon>
        <taxon>Rhabditida</taxon>
        <taxon>Rhabditina</taxon>
        <taxon>Rhabditomorpha</taxon>
        <taxon>Strongyloidea</taxon>
        <taxon>Metastrongylidae</taxon>
        <taxon>Dictyocaulus</taxon>
    </lineage>
</organism>
<proteinExistence type="predicted"/>
<dbReference type="OrthoDB" id="47059at2759"/>
<evidence type="ECO:0000313" key="2">
    <source>
        <dbReference type="EMBL" id="KJH51383.1"/>
    </source>
</evidence>
<accession>A0A0D8Y3D9</accession>
<reference evidence="2 3" key="1">
    <citation type="submission" date="2013-11" db="EMBL/GenBank/DDBJ databases">
        <title>Draft genome of the bovine lungworm Dictyocaulus viviparus.</title>
        <authorList>
            <person name="Mitreva M."/>
        </authorList>
    </citation>
    <scope>NUCLEOTIDE SEQUENCE [LARGE SCALE GENOMIC DNA]</scope>
    <source>
        <strain evidence="2 3">HannoverDv2000</strain>
    </source>
</reference>
<dbReference type="Pfam" id="PF20662">
    <property type="entry name" value="COG4_C"/>
    <property type="match status" value="1"/>
</dbReference>
<name>A0A0D8Y3D9_DICVI</name>
<keyword evidence="3" id="KW-1185">Reference proteome</keyword>
<dbReference type="GO" id="GO:0006890">
    <property type="term" value="P:retrograde vesicle-mediated transport, Golgi to endoplasmic reticulum"/>
    <property type="evidence" value="ECO:0007669"/>
    <property type="project" value="TreeGrafter"/>
</dbReference>
<dbReference type="STRING" id="29172.A0A0D8Y3D9"/>
<dbReference type="InterPro" id="IPR048684">
    <property type="entry name" value="COG4_C"/>
</dbReference>
<dbReference type="GO" id="GO:0017119">
    <property type="term" value="C:Golgi transport complex"/>
    <property type="evidence" value="ECO:0007669"/>
    <property type="project" value="TreeGrafter"/>
</dbReference>
<dbReference type="PANTHER" id="PTHR24016:SF0">
    <property type="entry name" value="CONSERVED OLIGOMERIC GOLGI COMPLEX SUBUNIT 4"/>
    <property type="match status" value="1"/>
</dbReference>
<feature type="domain" description="Conserved oligomeric Golgi complex subunit 4 C-terminal" evidence="1">
    <location>
        <begin position="18"/>
        <end position="236"/>
    </location>
</feature>
<evidence type="ECO:0000259" key="1">
    <source>
        <dbReference type="Pfam" id="PF20662"/>
    </source>
</evidence>
<dbReference type="AlphaFoldDB" id="A0A0D8Y3D9"/>
<dbReference type="PANTHER" id="PTHR24016">
    <property type="entry name" value="CONSERVED OLIGOMERIC GOLGI COMPLEX SUBUNIT 4"/>
    <property type="match status" value="1"/>
</dbReference>
<dbReference type="GO" id="GO:0007030">
    <property type="term" value="P:Golgi organization"/>
    <property type="evidence" value="ECO:0007669"/>
    <property type="project" value="TreeGrafter"/>
</dbReference>
<protein>
    <recommendedName>
        <fullName evidence="1">Conserved oligomeric Golgi complex subunit 4 C-terminal domain-containing protein</fullName>
    </recommendedName>
</protein>
<gene>
    <name evidence="2" type="ORF">DICVIV_02397</name>
</gene>
<dbReference type="EMBL" id="KN716184">
    <property type="protein sequence ID" value="KJH51383.1"/>
    <property type="molecule type" value="Genomic_DNA"/>
</dbReference>
<dbReference type="Gene3D" id="1.20.58.1970">
    <property type="match status" value="1"/>
</dbReference>
<dbReference type="Gene3D" id="1.10.287.1060">
    <property type="entry name" value="ESAT-6-like"/>
    <property type="match status" value="1"/>
</dbReference>
<dbReference type="InterPro" id="IPR048682">
    <property type="entry name" value="COG4"/>
</dbReference>
<evidence type="ECO:0000313" key="3">
    <source>
        <dbReference type="Proteomes" id="UP000053766"/>
    </source>
</evidence>
<reference evidence="3" key="2">
    <citation type="journal article" date="2016" name="Sci. Rep.">
        <title>Dictyocaulus viviparus genome, variome and transcriptome elucidate lungworm biology and support future intervention.</title>
        <authorList>
            <person name="McNulty S.N."/>
            <person name="Strube C."/>
            <person name="Rosa B.A."/>
            <person name="Martin J.C."/>
            <person name="Tyagi R."/>
            <person name="Choi Y.J."/>
            <person name="Wang Q."/>
            <person name="Hallsworth Pepin K."/>
            <person name="Zhang X."/>
            <person name="Ozersky P."/>
            <person name="Wilson R.K."/>
            <person name="Sternberg P.W."/>
            <person name="Gasser R.B."/>
            <person name="Mitreva M."/>
        </authorList>
    </citation>
    <scope>NUCLEOTIDE SEQUENCE [LARGE SCALE GENOMIC DNA]</scope>
    <source>
        <strain evidence="3">HannoverDv2000</strain>
    </source>
</reference>
<dbReference type="Proteomes" id="UP000053766">
    <property type="component" value="Unassembled WGS sequence"/>
</dbReference>
<sequence length="256" mass="28977">MLNFKGKSIEVDAQRDTFLTASNNARGMAELLMELRKGLETEWNKTQHSTVEMGKLEHAASQLTDVSRKMHHLASLGMESLCKTAFRPKLRASCDSFVDLPHVLTDSQLSEFEAVDPFIEQFNVNLDKQIASFEQLLHKENFHCLLLTVCSEVERQMERVIMKCSFNRLGGLQLDREFRQLSTYLSGIVGWIARERCARLAQIVALLNVENLEEAVELREAVKASPIARVLTPADAVKVLQLRTDLPTPLVQKLDL</sequence>